<dbReference type="EMBL" id="CP035727">
    <property type="protein sequence ID" value="QIW22199.1"/>
    <property type="molecule type" value="Genomic_DNA"/>
</dbReference>
<protein>
    <submittedName>
        <fullName evidence="1">Uncharacterized protein</fullName>
    </submittedName>
</protein>
<evidence type="ECO:0000313" key="1">
    <source>
        <dbReference type="EMBL" id="QIW22199.1"/>
    </source>
</evidence>
<dbReference type="Proteomes" id="UP000501374">
    <property type="component" value="Chromosome"/>
</dbReference>
<dbReference type="AlphaFoldDB" id="A0A6H0TP39"/>
<organism evidence="1 2">
    <name type="scientific">Bacillus thuringiensis serovar andalousiensis</name>
    <dbReference type="NCBI Taxonomy" id="257985"/>
    <lineage>
        <taxon>Bacteria</taxon>
        <taxon>Bacillati</taxon>
        <taxon>Bacillota</taxon>
        <taxon>Bacilli</taxon>
        <taxon>Bacillales</taxon>
        <taxon>Bacillaceae</taxon>
        <taxon>Bacillus</taxon>
        <taxon>Bacillus cereus group</taxon>
    </lineage>
</organism>
<name>A0A6H0TP39_BACTU</name>
<dbReference type="RefSeq" id="WP_172555768.1">
    <property type="nucleotide sequence ID" value="NZ_CP035727.2"/>
</dbReference>
<sequence>MKVRIIASMISFVLLFSFTLPLFVDATIESENDGIVEEYIPEINLGVDLSNVDVSSFDFENFQKEYDFLVNDPVFLQLEAEVSKPRVEYITEKNPFTGELIVKEEILPAIVVGALRILVSKVGRKAADRAWAVARPYVQKALNSPRQYILEAGKGGMIIQVRSKATGKRVFALDYHYIDGKGPILHYHSPPNVNDHKYFW</sequence>
<gene>
    <name evidence="1" type="ORF">EVG22_29390</name>
</gene>
<proteinExistence type="predicted"/>
<accession>A0A6H0TP39</accession>
<reference evidence="2" key="1">
    <citation type="submission" date="2019-02" db="EMBL/GenBank/DDBJ databases">
        <title>Structural and Functional analysis of Lanthipeptide from Bacillus thuringiensis serovar andalousiensis B23193.</title>
        <authorList>
            <person name="Andreeva J.V."/>
            <person name="Grigoreva A."/>
        </authorList>
    </citation>
    <scope>NUCLEOTIDE SEQUENCE [LARGE SCALE GENOMIC DNA]</scope>
    <source>
        <strain evidence="2">B23193</strain>
    </source>
</reference>
<evidence type="ECO:0000313" key="2">
    <source>
        <dbReference type="Proteomes" id="UP000501374"/>
    </source>
</evidence>